<gene>
    <name evidence="9" type="ORF">QJS35_30655</name>
</gene>
<comment type="similarity">
    <text evidence="1">Belongs to the HicA mRNA interferase family.</text>
</comment>
<accession>A0ABV1L394</accession>
<dbReference type="Proteomes" id="UP001493487">
    <property type="component" value="Unassembled WGS sequence"/>
</dbReference>
<keyword evidence="7" id="KW-0346">Stress response</keyword>
<evidence type="ECO:0000256" key="4">
    <source>
        <dbReference type="ARBA" id="ARBA00022759"/>
    </source>
</evidence>
<evidence type="ECO:0000256" key="8">
    <source>
        <dbReference type="SAM" id="MobiDB-lite"/>
    </source>
</evidence>
<comment type="caution">
    <text evidence="9">The sequence shown here is derived from an EMBL/GenBank/DDBJ whole genome shotgun (WGS) entry which is preliminary data.</text>
</comment>
<organism evidence="9 10">
    <name type="scientific">Cohnella silvisoli</name>
    <dbReference type="NCBI Taxonomy" id="2873699"/>
    <lineage>
        <taxon>Bacteria</taxon>
        <taxon>Bacillati</taxon>
        <taxon>Bacillota</taxon>
        <taxon>Bacilli</taxon>
        <taxon>Bacillales</taxon>
        <taxon>Paenibacillaceae</taxon>
        <taxon>Cohnella</taxon>
    </lineage>
</organism>
<evidence type="ECO:0000256" key="1">
    <source>
        <dbReference type="ARBA" id="ARBA00006620"/>
    </source>
</evidence>
<dbReference type="Pfam" id="PF07927">
    <property type="entry name" value="HicA_toxin"/>
    <property type="match status" value="1"/>
</dbReference>
<keyword evidence="6" id="KW-0694">RNA-binding</keyword>
<evidence type="ECO:0000256" key="3">
    <source>
        <dbReference type="ARBA" id="ARBA00022722"/>
    </source>
</evidence>
<evidence type="ECO:0000256" key="6">
    <source>
        <dbReference type="ARBA" id="ARBA00022884"/>
    </source>
</evidence>
<feature type="region of interest" description="Disordered" evidence="8">
    <location>
        <begin position="38"/>
        <end position="62"/>
    </location>
</feature>
<evidence type="ECO:0000313" key="9">
    <source>
        <dbReference type="EMBL" id="MEQ4486747.1"/>
    </source>
</evidence>
<keyword evidence="5" id="KW-0378">Hydrolase</keyword>
<reference evidence="9 10" key="1">
    <citation type="journal article" date="2023" name="Genome Announc.">
        <title>Pan-Genome Analyses of the Genus Cohnella and Proposal of the Novel Species Cohnella silvisoli sp. nov., Isolated from Forest Soil.</title>
        <authorList>
            <person name="Wang C."/>
            <person name="Mao L."/>
            <person name="Bao G."/>
            <person name="Zhu H."/>
        </authorList>
    </citation>
    <scope>NUCLEOTIDE SEQUENCE [LARGE SCALE GENOMIC DNA]</scope>
    <source>
        <strain evidence="9 10">NL03-T5-1</strain>
    </source>
</reference>
<dbReference type="InterPro" id="IPR012933">
    <property type="entry name" value="HicA_mRNA_interferase"/>
</dbReference>
<evidence type="ECO:0000256" key="7">
    <source>
        <dbReference type="ARBA" id="ARBA00023016"/>
    </source>
</evidence>
<dbReference type="Gene3D" id="3.30.920.30">
    <property type="entry name" value="Hypothetical protein"/>
    <property type="match status" value="1"/>
</dbReference>
<dbReference type="EMBL" id="JASKHM010000024">
    <property type="protein sequence ID" value="MEQ4486747.1"/>
    <property type="molecule type" value="Genomic_DNA"/>
</dbReference>
<dbReference type="RefSeq" id="WP_232189828.1">
    <property type="nucleotide sequence ID" value="NZ_JAIOAP010000023.1"/>
</dbReference>
<evidence type="ECO:0000256" key="2">
    <source>
        <dbReference type="ARBA" id="ARBA00022649"/>
    </source>
</evidence>
<protein>
    <submittedName>
        <fullName evidence="9">Type II toxin-antitoxin system HicA family toxin</fullName>
    </submittedName>
</protein>
<keyword evidence="3" id="KW-0540">Nuclease</keyword>
<keyword evidence="2" id="KW-1277">Toxin-antitoxin system</keyword>
<name>A0ABV1L394_9BACL</name>
<keyword evidence="10" id="KW-1185">Reference proteome</keyword>
<keyword evidence="4" id="KW-0255">Endonuclease</keyword>
<sequence>MKAYSSREIIKLIEADGWYYIGANGSHHFYKHPTKPGKVTVPHPRDSFPPKTQKNILKSAGI</sequence>
<evidence type="ECO:0000313" key="10">
    <source>
        <dbReference type="Proteomes" id="UP001493487"/>
    </source>
</evidence>
<evidence type="ECO:0000256" key="5">
    <source>
        <dbReference type="ARBA" id="ARBA00022801"/>
    </source>
</evidence>
<dbReference type="InterPro" id="IPR038570">
    <property type="entry name" value="HicA_sf"/>
</dbReference>
<dbReference type="SUPFAM" id="SSF54786">
    <property type="entry name" value="YcfA/nrd intein domain"/>
    <property type="match status" value="1"/>
</dbReference>
<proteinExistence type="inferred from homology"/>